<feature type="transmembrane region" description="Helical" evidence="11">
    <location>
        <begin position="35"/>
        <end position="61"/>
    </location>
</feature>
<keyword evidence="2" id="KW-0813">Transport</keyword>
<dbReference type="GO" id="GO:0016491">
    <property type="term" value="F:oxidoreductase activity"/>
    <property type="evidence" value="ECO:0007669"/>
    <property type="project" value="InterPro"/>
</dbReference>
<evidence type="ECO:0000256" key="9">
    <source>
        <dbReference type="ARBA" id="ARBA00023136"/>
    </source>
</evidence>
<protein>
    <submittedName>
        <fullName evidence="15">Cytochrome b</fullName>
    </submittedName>
</protein>
<evidence type="ECO:0000256" key="7">
    <source>
        <dbReference type="ARBA" id="ARBA00022989"/>
    </source>
</evidence>
<evidence type="ECO:0000256" key="11">
    <source>
        <dbReference type="SAM" id="Phobius"/>
    </source>
</evidence>
<feature type="transmembrane region" description="Helical" evidence="11">
    <location>
        <begin position="252"/>
        <end position="270"/>
    </location>
</feature>
<keyword evidence="9 11" id="KW-0472">Membrane</keyword>
<evidence type="ECO:0000313" key="15">
    <source>
        <dbReference type="EMBL" id="BDD12419.1"/>
    </source>
</evidence>
<sequence length="468" mass="52104">MERLRKIWQWIDDRSGISALVVPLAKHLVPPGSKWSYVFGSATLFCLMLQVVTGIGLSLLYQPSSDTAYQSLVLISANTLSAWLRGIHYFGASGMILLMGLHMIRVFLTAAYKFPRELQWITGIVLLLLTIVMGFTGQLLRWDDTGVWSAVVAAEQLGRIPVIGKAIAYFLLGGETVGGYTLGRFYSYHVFIVPALLFGFTAFHVYLVFRNGISEPPKVGRLVDPKKYRVWYEKMLEKKGVPFFPDAAWRDMVFGFCVICIIALSAYFIGAPKLVGPPDPASINANPAPDWYLSWIFALFALMPPKIESYVIAFGPPVLIFLLLALPFLSNKGERHPLRRPWAILGVAMTVAIVIALSIEGMKAPWSPVFDVKPLPASTLDTSDKKLLKGMRLFYDKGCLYCHKIGDRGGLRGPDLTNVSRRLNRQEMTIRIVNGGEYMPAFGGSLSQEELDLIINFLENVSDAKVSR</sequence>
<feature type="transmembrane region" description="Helical" evidence="11">
    <location>
        <begin position="341"/>
        <end position="359"/>
    </location>
</feature>
<dbReference type="SUPFAM" id="SSF46626">
    <property type="entry name" value="Cytochrome c"/>
    <property type="match status" value="1"/>
</dbReference>
<dbReference type="PROSITE" id="PS51002">
    <property type="entry name" value="CYTB_NTER"/>
    <property type="match status" value="1"/>
</dbReference>
<comment type="subcellular location">
    <subcellularLocation>
        <location evidence="1">Membrane</location>
        <topology evidence="1">Multi-pass membrane protein</topology>
    </subcellularLocation>
</comment>
<evidence type="ECO:0000256" key="2">
    <source>
        <dbReference type="ARBA" id="ARBA00022448"/>
    </source>
</evidence>
<evidence type="ECO:0000256" key="1">
    <source>
        <dbReference type="ARBA" id="ARBA00004141"/>
    </source>
</evidence>
<dbReference type="GO" id="GO:0016020">
    <property type="term" value="C:membrane"/>
    <property type="evidence" value="ECO:0007669"/>
    <property type="project" value="UniProtKB-SubCell"/>
</dbReference>
<keyword evidence="8 10" id="KW-0408">Iron</keyword>
<dbReference type="Proteomes" id="UP001348817">
    <property type="component" value="Plasmid pFA4"/>
</dbReference>
<keyword evidence="7 11" id="KW-1133">Transmembrane helix</keyword>
<dbReference type="GO" id="GO:0009055">
    <property type="term" value="F:electron transfer activity"/>
    <property type="evidence" value="ECO:0007669"/>
    <property type="project" value="InterPro"/>
</dbReference>
<dbReference type="InterPro" id="IPR005797">
    <property type="entry name" value="Cyt_b/b6_N"/>
</dbReference>
<dbReference type="SUPFAM" id="SSF81648">
    <property type="entry name" value="a domain/subunit of cytochrome bc1 complex (Ubiquinol-cytochrome c reductase)"/>
    <property type="match status" value="1"/>
</dbReference>
<evidence type="ECO:0000259" key="12">
    <source>
        <dbReference type="PROSITE" id="PS51002"/>
    </source>
</evidence>
<geneLocation type="plasmid" evidence="15 16">
    <name>pFA4</name>
</geneLocation>
<dbReference type="SUPFAM" id="SSF81342">
    <property type="entry name" value="Transmembrane di-heme cytochromes"/>
    <property type="match status" value="1"/>
</dbReference>
<proteinExistence type="predicted"/>
<feature type="transmembrane region" description="Helical" evidence="11">
    <location>
        <begin position="87"/>
        <end position="108"/>
    </location>
</feature>
<dbReference type="PROSITE" id="PS51003">
    <property type="entry name" value="CYTB_CTER"/>
    <property type="match status" value="1"/>
</dbReference>
<feature type="domain" description="Cytochrome c" evidence="14">
    <location>
        <begin position="385"/>
        <end position="462"/>
    </location>
</feature>
<dbReference type="GO" id="GO:0020037">
    <property type="term" value="F:heme binding"/>
    <property type="evidence" value="ECO:0007669"/>
    <property type="project" value="InterPro"/>
</dbReference>
<dbReference type="PROSITE" id="PS51007">
    <property type="entry name" value="CYTC"/>
    <property type="match status" value="1"/>
</dbReference>
<dbReference type="GO" id="GO:0046872">
    <property type="term" value="F:metal ion binding"/>
    <property type="evidence" value="ECO:0007669"/>
    <property type="project" value="UniProtKB-KW"/>
</dbReference>
<keyword evidence="4 11" id="KW-0812">Transmembrane</keyword>
<evidence type="ECO:0000256" key="5">
    <source>
        <dbReference type="ARBA" id="ARBA00022723"/>
    </source>
</evidence>
<evidence type="ECO:0000256" key="4">
    <source>
        <dbReference type="ARBA" id="ARBA00022692"/>
    </source>
</evidence>
<dbReference type="EMBL" id="AP025318">
    <property type="protein sequence ID" value="BDD12419.1"/>
    <property type="molecule type" value="Genomic_DNA"/>
</dbReference>
<evidence type="ECO:0000256" key="8">
    <source>
        <dbReference type="ARBA" id="ARBA00023004"/>
    </source>
</evidence>
<evidence type="ECO:0000259" key="14">
    <source>
        <dbReference type="PROSITE" id="PS51007"/>
    </source>
</evidence>
<feature type="domain" description="Cytochrome b/b6 N-terminal region profile" evidence="12">
    <location>
        <begin position="7"/>
        <end position="217"/>
    </location>
</feature>
<dbReference type="Gene3D" id="1.10.760.10">
    <property type="entry name" value="Cytochrome c-like domain"/>
    <property type="match status" value="1"/>
</dbReference>
<dbReference type="PANTHER" id="PTHR19271">
    <property type="entry name" value="CYTOCHROME B"/>
    <property type="match status" value="1"/>
</dbReference>
<accession>A0AAU9CJZ1</accession>
<keyword evidence="16" id="KW-1185">Reference proteome</keyword>
<dbReference type="RefSeq" id="WP_338395556.1">
    <property type="nucleotide sequence ID" value="NZ_AP025318.1"/>
</dbReference>
<gene>
    <name evidence="15" type="ORF">FUAX_48510</name>
</gene>
<dbReference type="InterPro" id="IPR009056">
    <property type="entry name" value="Cyt_c-like_dom"/>
</dbReference>
<feature type="transmembrane region" description="Helical" evidence="11">
    <location>
        <begin position="120"/>
        <end position="140"/>
    </location>
</feature>
<dbReference type="InterPro" id="IPR027387">
    <property type="entry name" value="Cytb/b6-like_sf"/>
</dbReference>
<dbReference type="InterPro" id="IPR036909">
    <property type="entry name" value="Cyt_c-like_dom_sf"/>
</dbReference>
<keyword evidence="15" id="KW-0614">Plasmid</keyword>
<keyword evidence="6" id="KW-0249">Electron transport</keyword>
<dbReference type="GO" id="GO:0022904">
    <property type="term" value="P:respiratory electron transport chain"/>
    <property type="evidence" value="ECO:0007669"/>
    <property type="project" value="InterPro"/>
</dbReference>
<evidence type="ECO:0000259" key="13">
    <source>
        <dbReference type="PROSITE" id="PS51003"/>
    </source>
</evidence>
<dbReference type="InterPro" id="IPR005798">
    <property type="entry name" value="Cyt_b/b6_C"/>
</dbReference>
<dbReference type="Pfam" id="PF00032">
    <property type="entry name" value="Cytochrom_B_C"/>
    <property type="match status" value="1"/>
</dbReference>
<feature type="transmembrane region" description="Helical" evidence="11">
    <location>
        <begin position="186"/>
        <end position="209"/>
    </location>
</feature>
<dbReference type="InterPro" id="IPR036150">
    <property type="entry name" value="Cyt_b/b6_C_sf"/>
</dbReference>
<keyword evidence="5 10" id="KW-0479">Metal-binding</keyword>
<keyword evidence="3 10" id="KW-0349">Heme</keyword>
<dbReference type="AlphaFoldDB" id="A0AAU9CJZ1"/>
<dbReference type="Pfam" id="PF00033">
    <property type="entry name" value="Cytochrome_B"/>
    <property type="match status" value="1"/>
</dbReference>
<dbReference type="Pfam" id="PF13442">
    <property type="entry name" value="Cytochrome_CBB3"/>
    <property type="match status" value="1"/>
</dbReference>
<reference evidence="15 16" key="1">
    <citation type="submission" date="2021-12" db="EMBL/GenBank/DDBJ databases">
        <title>Genome sequencing of bacteria with rrn-lacking chromosome and rrn-plasmid.</title>
        <authorList>
            <person name="Anda M."/>
            <person name="Iwasaki W."/>
        </authorList>
    </citation>
    <scope>NUCLEOTIDE SEQUENCE [LARGE SCALE GENOMIC DNA]</scope>
    <source>
        <strain evidence="15 16">DSM 100852</strain>
        <plasmid evidence="15 16">pFA4</plasmid>
    </source>
</reference>
<feature type="transmembrane region" description="Helical" evidence="11">
    <location>
        <begin position="310"/>
        <end position="329"/>
    </location>
</feature>
<name>A0AAU9CJZ1_9BACT</name>
<dbReference type="KEGG" id="fax:FUAX_48510"/>
<dbReference type="InterPro" id="IPR016174">
    <property type="entry name" value="Di-haem_cyt_TM"/>
</dbReference>
<evidence type="ECO:0000256" key="6">
    <source>
        <dbReference type="ARBA" id="ARBA00022982"/>
    </source>
</evidence>
<dbReference type="PANTHER" id="PTHR19271:SF16">
    <property type="entry name" value="CYTOCHROME B"/>
    <property type="match status" value="1"/>
</dbReference>
<organism evidence="15 16">
    <name type="scientific">Fulvitalea axinellae</name>
    <dbReference type="NCBI Taxonomy" id="1182444"/>
    <lineage>
        <taxon>Bacteria</taxon>
        <taxon>Pseudomonadati</taxon>
        <taxon>Bacteroidota</taxon>
        <taxon>Cytophagia</taxon>
        <taxon>Cytophagales</taxon>
        <taxon>Persicobacteraceae</taxon>
        <taxon>Fulvitalea</taxon>
    </lineage>
</organism>
<feature type="domain" description="Cytochrome b/b6 C-terminal region profile" evidence="13">
    <location>
        <begin position="233"/>
        <end position="365"/>
    </location>
</feature>
<evidence type="ECO:0000256" key="10">
    <source>
        <dbReference type="PROSITE-ProRule" id="PRU00433"/>
    </source>
</evidence>
<dbReference type="Gene3D" id="1.20.810.10">
    <property type="entry name" value="Cytochrome Bc1 Complex, Chain C"/>
    <property type="match status" value="1"/>
</dbReference>
<evidence type="ECO:0000256" key="3">
    <source>
        <dbReference type="ARBA" id="ARBA00022617"/>
    </source>
</evidence>
<evidence type="ECO:0000313" key="16">
    <source>
        <dbReference type="Proteomes" id="UP001348817"/>
    </source>
</evidence>